<sequence length="133" mass="15662">MIGSFTKSPEEIAEDKKLHLVEICKENNYFPNVIASPKECRTAEEIGKDEILDFTQYCFDGKVVLKKRRPPPFFTKLYSYGTYLRKQENIRNQDKVRLNLIAEYGELKSYLADQYPECKRYIPPKKEKEAENV</sequence>
<dbReference type="Proteomes" id="UP001159042">
    <property type="component" value="Unassembled WGS sequence"/>
</dbReference>
<name>A0AAV8WEY0_9CUCU</name>
<evidence type="ECO:0000313" key="2">
    <source>
        <dbReference type="Proteomes" id="UP001159042"/>
    </source>
</evidence>
<comment type="caution">
    <text evidence="1">The sequence shown here is derived from an EMBL/GenBank/DDBJ whole genome shotgun (WGS) entry which is preliminary data.</text>
</comment>
<dbReference type="EMBL" id="JANEYG010000001">
    <property type="protein sequence ID" value="KAJ8925300.1"/>
    <property type="molecule type" value="Genomic_DNA"/>
</dbReference>
<proteinExistence type="predicted"/>
<gene>
    <name evidence="1" type="ORF">NQ315_009130</name>
</gene>
<accession>A0AAV8WEY0</accession>
<dbReference type="AlphaFoldDB" id="A0AAV8WEY0"/>
<reference evidence="1 2" key="1">
    <citation type="journal article" date="2023" name="Insect Mol. Biol.">
        <title>Genome sequencing provides insights into the evolution of gene families encoding plant cell wall-degrading enzymes in longhorned beetles.</title>
        <authorList>
            <person name="Shin N.R."/>
            <person name="Okamura Y."/>
            <person name="Kirsch R."/>
            <person name="Pauchet Y."/>
        </authorList>
    </citation>
    <scope>NUCLEOTIDE SEQUENCE [LARGE SCALE GENOMIC DNA]</scope>
    <source>
        <strain evidence="1">EAD_L_NR</strain>
    </source>
</reference>
<evidence type="ECO:0000313" key="1">
    <source>
        <dbReference type="EMBL" id="KAJ8925300.1"/>
    </source>
</evidence>
<organism evidence="1 2">
    <name type="scientific">Exocentrus adspersus</name>
    <dbReference type="NCBI Taxonomy" id="1586481"/>
    <lineage>
        <taxon>Eukaryota</taxon>
        <taxon>Metazoa</taxon>
        <taxon>Ecdysozoa</taxon>
        <taxon>Arthropoda</taxon>
        <taxon>Hexapoda</taxon>
        <taxon>Insecta</taxon>
        <taxon>Pterygota</taxon>
        <taxon>Neoptera</taxon>
        <taxon>Endopterygota</taxon>
        <taxon>Coleoptera</taxon>
        <taxon>Polyphaga</taxon>
        <taxon>Cucujiformia</taxon>
        <taxon>Chrysomeloidea</taxon>
        <taxon>Cerambycidae</taxon>
        <taxon>Lamiinae</taxon>
        <taxon>Acanthocinini</taxon>
        <taxon>Exocentrus</taxon>
    </lineage>
</organism>
<keyword evidence="2" id="KW-1185">Reference proteome</keyword>
<protein>
    <submittedName>
        <fullName evidence="1">Uncharacterized protein</fullName>
    </submittedName>
</protein>